<sequence>MLDGHPDIITTMLARHSFGNWGDLCDDDKQTNDMALQHGGRIFSVYIELDTKFYVITEADRSSTCILLPSEY</sequence>
<comment type="caution">
    <text evidence="1">The sequence shown here is derived from an EMBL/GenBank/DDBJ whole genome shotgun (WGS) entry which is preliminary data.</text>
</comment>
<reference evidence="1 2" key="1">
    <citation type="submission" date="2013-09" db="EMBL/GenBank/DDBJ databases">
        <title>High correlation between genotypes and phenotypes of environmental bacteria Comamonas testosteroni strains.</title>
        <authorList>
            <person name="Liu L."/>
            <person name="Zhu W."/>
            <person name="Xia X."/>
            <person name="Xu B."/>
            <person name="Luo M."/>
            <person name="Wang G."/>
        </authorList>
    </citation>
    <scope>NUCLEOTIDE SEQUENCE [LARGE SCALE GENOMIC DNA]</scope>
    <source>
        <strain evidence="1 2">JL14</strain>
    </source>
</reference>
<evidence type="ECO:0000313" key="2">
    <source>
        <dbReference type="Proteomes" id="UP000029567"/>
    </source>
</evidence>
<evidence type="ECO:0000313" key="1">
    <source>
        <dbReference type="EMBL" id="KGG87389.1"/>
    </source>
</evidence>
<dbReference type="AlphaFoldDB" id="A0A0E3BB53"/>
<gene>
    <name evidence="1" type="ORF">P245_20205</name>
</gene>
<dbReference type="Proteomes" id="UP000029567">
    <property type="component" value="Unassembled WGS sequence"/>
</dbReference>
<protein>
    <recommendedName>
        <fullName evidence="3">Type I restriction endonuclease subunit M</fullName>
    </recommendedName>
</protein>
<dbReference type="EMBL" id="AWTN01000108">
    <property type="protein sequence ID" value="KGG87389.1"/>
    <property type="molecule type" value="Genomic_DNA"/>
</dbReference>
<name>A0A0E3BB53_9BURK</name>
<accession>A0A0E3BB53</accession>
<proteinExistence type="predicted"/>
<organism evidence="1 2">
    <name type="scientific">Comamonas thiooxydans</name>
    <dbReference type="NCBI Taxonomy" id="363952"/>
    <lineage>
        <taxon>Bacteria</taxon>
        <taxon>Pseudomonadati</taxon>
        <taxon>Pseudomonadota</taxon>
        <taxon>Betaproteobacteria</taxon>
        <taxon>Burkholderiales</taxon>
        <taxon>Comamonadaceae</taxon>
        <taxon>Comamonas</taxon>
    </lineage>
</organism>
<evidence type="ECO:0008006" key="3">
    <source>
        <dbReference type="Google" id="ProtNLM"/>
    </source>
</evidence>